<feature type="chain" id="PRO_5038697749" evidence="4">
    <location>
        <begin position="20"/>
        <end position="532"/>
    </location>
</feature>
<dbReference type="Gene3D" id="3.40.190.10">
    <property type="entry name" value="Periplasmic binding protein-like II"/>
    <property type="match status" value="1"/>
</dbReference>
<comment type="caution">
    <text evidence="6">The sequence shown here is derived from an EMBL/GenBank/DDBJ whole genome shotgun (WGS) entry which is preliminary data.</text>
</comment>
<dbReference type="AlphaFoldDB" id="A0A132PNW1"/>
<keyword evidence="7" id="KW-1185">Reference proteome</keyword>
<organism evidence="6 7">
    <name type="scientific">Mycolicibacterium wolinskyi</name>
    <dbReference type="NCBI Taxonomy" id="59750"/>
    <lineage>
        <taxon>Bacteria</taxon>
        <taxon>Bacillati</taxon>
        <taxon>Actinomycetota</taxon>
        <taxon>Actinomycetes</taxon>
        <taxon>Mycobacteriales</taxon>
        <taxon>Mycobacteriaceae</taxon>
        <taxon>Mycolicibacterium</taxon>
    </lineage>
</organism>
<evidence type="ECO:0000256" key="1">
    <source>
        <dbReference type="ARBA" id="ARBA00005695"/>
    </source>
</evidence>
<dbReference type="Pfam" id="PF00496">
    <property type="entry name" value="SBP_bac_5"/>
    <property type="match status" value="1"/>
</dbReference>
<evidence type="ECO:0000256" key="4">
    <source>
        <dbReference type="SAM" id="SignalP"/>
    </source>
</evidence>
<reference evidence="6 7" key="1">
    <citation type="submission" date="2015-07" db="EMBL/GenBank/DDBJ databases">
        <title>A draft genome sequence of Mycobacterium wolinskyi.</title>
        <authorList>
            <person name="de Man T.J."/>
            <person name="Perry K.A."/>
            <person name="Coulliette A.D."/>
            <person name="Jensen B."/>
            <person name="Toney N.C."/>
            <person name="Limbago B.M."/>
            <person name="Noble-Wang J."/>
        </authorList>
    </citation>
    <scope>NUCLEOTIDE SEQUENCE [LARGE SCALE GENOMIC DNA]</scope>
    <source>
        <strain evidence="6 7">CDC_01</strain>
    </source>
</reference>
<accession>A0A132PNW1</accession>
<comment type="similarity">
    <text evidence="1">Belongs to the bacterial solute-binding protein 5 family.</text>
</comment>
<dbReference type="InterPro" id="IPR000914">
    <property type="entry name" value="SBP_5_dom"/>
</dbReference>
<evidence type="ECO:0000313" key="6">
    <source>
        <dbReference type="EMBL" id="KWX23877.1"/>
    </source>
</evidence>
<dbReference type="Proteomes" id="UP000070612">
    <property type="component" value="Unassembled WGS sequence"/>
</dbReference>
<evidence type="ECO:0000256" key="3">
    <source>
        <dbReference type="ARBA" id="ARBA00022729"/>
    </source>
</evidence>
<dbReference type="EMBL" id="LGTW01000007">
    <property type="protein sequence ID" value="KWX23877.1"/>
    <property type="molecule type" value="Genomic_DNA"/>
</dbReference>
<gene>
    <name evidence="6" type="ORF">AFM11_13205</name>
</gene>
<evidence type="ECO:0000256" key="2">
    <source>
        <dbReference type="ARBA" id="ARBA00022448"/>
    </source>
</evidence>
<dbReference type="Gene3D" id="3.10.105.10">
    <property type="entry name" value="Dipeptide-binding Protein, Domain 3"/>
    <property type="match status" value="1"/>
</dbReference>
<dbReference type="STRING" id="59750.AWC31_03490"/>
<dbReference type="PROSITE" id="PS51257">
    <property type="entry name" value="PROKAR_LIPOPROTEIN"/>
    <property type="match status" value="1"/>
</dbReference>
<feature type="domain" description="Solute-binding protein family 5" evidence="5">
    <location>
        <begin position="82"/>
        <end position="434"/>
    </location>
</feature>
<dbReference type="GO" id="GO:0043190">
    <property type="term" value="C:ATP-binding cassette (ABC) transporter complex"/>
    <property type="evidence" value="ECO:0007669"/>
    <property type="project" value="InterPro"/>
</dbReference>
<keyword evidence="2" id="KW-0813">Transport</keyword>
<dbReference type="InterPro" id="IPR039424">
    <property type="entry name" value="SBP_5"/>
</dbReference>
<dbReference type="PATRIC" id="fig|59750.3.peg.6734"/>
<keyword evidence="3 4" id="KW-0732">Signal</keyword>
<dbReference type="GO" id="GO:0015833">
    <property type="term" value="P:peptide transport"/>
    <property type="evidence" value="ECO:0007669"/>
    <property type="project" value="TreeGrafter"/>
</dbReference>
<evidence type="ECO:0000313" key="7">
    <source>
        <dbReference type="Proteomes" id="UP000070612"/>
    </source>
</evidence>
<dbReference type="PANTHER" id="PTHR30290">
    <property type="entry name" value="PERIPLASMIC BINDING COMPONENT OF ABC TRANSPORTER"/>
    <property type="match status" value="1"/>
</dbReference>
<dbReference type="GO" id="GO:0042597">
    <property type="term" value="C:periplasmic space"/>
    <property type="evidence" value="ECO:0007669"/>
    <property type="project" value="UniProtKB-ARBA"/>
</dbReference>
<proteinExistence type="inferred from homology"/>
<protein>
    <submittedName>
        <fullName evidence="6">ABC transporter substrate-binding protein</fullName>
    </submittedName>
</protein>
<dbReference type="InterPro" id="IPR030678">
    <property type="entry name" value="Peptide/Ni-bd"/>
</dbReference>
<dbReference type="PIRSF" id="PIRSF002741">
    <property type="entry name" value="MppA"/>
    <property type="match status" value="1"/>
</dbReference>
<dbReference type="PANTHER" id="PTHR30290:SF9">
    <property type="entry name" value="OLIGOPEPTIDE-BINDING PROTEIN APPA"/>
    <property type="match status" value="1"/>
</dbReference>
<dbReference type="SUPFAM" id="SSF53850">
    <property type="entry name" value="Periplasmic binding protein-like II"/>
    <property type="match status" value="1"/>
</dbReference>
<feature type="signal peptide" evidence="4">
    <location>
        <begin position="1"/>
        <end position="19"/>
    </location>
</feature>
<sequence length="532" mass="57173">MLRCGAPRLFRLTTTACAAAVLVLAGCATPSGPGEPDQIVLADGQELGNYNPVSGYGELGVSPLYEGLYRPRSTTDAAVPDLVPALAIARPEPVGPRRWRVALRDGVRFSDGSVFDSADVVATYAAVKDPDVASEISTHVAPIVNLTADGSNAVVVETTTAADVTPFLLLGILPSEKIESKPAAEWSVNTQPVGTGPYRLDSLRPDQAVMVARDDYWGTPAQVRRIVYTYTPDDNVRAQRIVAGEVDGVNLPPKLIDSIDSGTVRTVAAQSADWRGVALPAGNPFTADPRARLAMNFGVDRDAAVRDVLAGHGRPASTPIAAVYGSAFNPDAQFDFDLTKAGTILDQAGWRPGPQGVREKDGAKASFELLYNAQDSLRRDLSVAFAAAMKPLGVEVRPRGTSWDEIDTRFGDCAVLLGGGSTPYSIDSQVYDTLHTRVPDSSPYSNPGDFTARNLDGLLERARDSAPGAEKDRLYRDIQAAYVAEPSYVFLAFLHHTYGYRDLGWKQAQPILEPHSHGVSWGPWWDVAAWTR</sequence>
<dbReference type="Gene3D" id="3.90.76.10">
    <property type="entry name" value="Dipeptide-binding Protein, Domain 1"/>
    <property type="match status" value="1"/>
</dbReference>
<evidence type="ECO:0000259" key="5">
    <source>
        <dbReference type="Pfam" id="PF00496"/>
    </source>
</evidence>
<dbReference type="GO" id="GO:1904680">
    <property type="term" value="F:peptide transmembrane transporter activity"/>
    <property type="evidence" value="ECO:0007669"/>
    <property type="project" value="TreeGrafter"/>
</dbReference>
<name>A0A132PNW1_9MYCO</name>